<dbReference type="Gene3D" id="3.30.1050.10">
    <property type="entry name" value="SCP2 sterol-binding domain"/>
    <property type="match status" value="1"/>
</dbReference>
<dbReference type="InterPro" id="IPR003033">
    <property type="entry name" value="SCP2_sterol-bd_dom"/>
</dbReference>
<dbReference type="RefSeq" id="XP_001025305.1">
    <property type="nucleotide sequence ID" value="XM_001025305.3"/>
</dbReference>
<dbReference type="EMBL" id="GG662422">
    <property type="protein sequence ID" value="EAS05060.1"/>
    <property type="molecule type" value="Genomic_DNA"/>
</dbReference>
<dbReference type="OMA" id="WTIDMKK"/>
<dbReference type="HOGENOM" id="CLU_105945_3_1_1"/>
<proteinExistence type="predicted"/>
<feature type="domain" description="SCP2" evidence="1">
    <location>
        <begin position="18"/>
        <end position="109"/>
    </location>
</feature>
<dbReference type="STRING" id="312017.Q24BB1"/>
<dbReference type="Pfam" id="PF02036">
    <property type="entry name" value="SCP2"/>
    <property type="match status" value="1"/>
</dbReference>
<keyword evidence="3" id="KW-1185">Reference proteome</keyword>
<sequence>MPLKSEKLFDLMTPFLAEKGKDLVPKIKAVYHFAVVEKKGGPVVETWTIDLKNGNGSIKKGAEGKPDCVFTVLDDDVIAMANKTLNPQQAFMSGKMKIKGNMAAATKFTPDLLPTIPKL</sequence>
<dbReference type="PANTHER" id="PTHR10094:SF25">
    <property type="entry name" value="SCP2 STEROL-BINDING DOMAIN-CONTAINING PROTEIN 1"/>
    <property type="match status" value="1"/>
</dbReference>
<dbReference type="InParanoid" id="Q24BB1"/>
<dbReference type="PANTHER" id="PTHR10094">
    <property type="entry name" value="STEROL CARRIER PROTEIN 2 SCP-2 FAMILY PROTEIN"/>
    <property type="match status" value="1"/>
</dbReference>
<evidence type="ECO:0000313" key="2">
    <source>
        <dbReference type="EMBL" id="EAS05060.1"/>
    </source>
</evidence>
<gene>
    <name evidence="2" type="ORF">TTHERM_01299660</name>
</gene>
<evidence type="ECO:0000313" key="3">
    <source>
        <dbReference type="Proteomes" id="UP000009168"/>
    </source>
</evidence>
<name>Q24BB1_TETTS</name>
<dbReference type="eggNOG" id="KOG4170">
    <property type="taxonomic scope" value="Eukaryota"/>
</dbReference>
<dbReference type="InterPro" id="IPR036527">
    <property type="entry name" value="SCP2_sterol-bd_dom_sf"/>
</dbReference>
<dbReference type="Proteomes" id="UP000009168">
    <property type="component" value="Unassembled WGS sequence"/>
</dbReference>
<accession>Q24BB1</accession>
<dbReference type="AlphaFoldDB" id="Q24BB1"/>
<dbReference type="SUPFAM" id="SSF55718">
    <property type="entry name" value="SCP-like"/>
    <property type="match status" value="1"/>
</dbReference>
<dbReference type="KEGG" id="tet:TTHERM_01299660"/>
<dbReference type="OrthoDB" id="3592703at2759"/>
<reference evidence="3" key="1">
    <citation type="journal article" date="2006" name="PLoS Biol.">
        <title>Macronuclear genome sequence of the ciliate Tetrahymena thermophila, a model eukaryote.</title>
        <authorList>
            <person name="Eisen J.A."/>
            <person name="Coyne R.S."/>
            <person name="Wu M."/>
            <person name="Wu D."/>
            <person name="Thiagarajan M."/>
            <person name="Wortman J.R."/>
            <person name="Badger J.H."/>
            <person name="Ren Q."/>
            <person name="Amedeo P."/>
            <person name="Jones K.M."/>
            <person name="Tallon L.J."/>
            <person name="Delcher A.L."/>
            <person name="Salzberg S.L."/>
            <person name="Silva J.C."/>
            <person name="Haas B.J."/>
            <person name="Majoros W.H."/>
            <person name="Farzad M."/>
            <person name="Carlton J.M."/>
            <person name="Smith R.K. Jr."/>
            <person name="Garg J."/>
            <person name="Pearlman R.E."/>
            <person name="Karrer K.M."/>
            <person name="Sun L."/>
            <person name="Manning G."/>
            <person name="Elde N.C."/>
            <person name="Turkewitz A.P."/>
            <person name="Asai D.J."/>
            <person name="Wilkes D.E."/>
            <person name="Wang Y."/>
            <person name="Cai H."/>
            <person name="Collins K."/>
            <person name="Stewart B.A."/>
            <person name="Lee S.R."/>
            <person name="Wilamowska K."/>
            <person name="Weinberg Z."/>
            <person name="Ruzzo W.L."/>
            <person name="Wloga D."/>
            <person name="Gaertig J."/>
            <person name="Frankel J."/>
            <person name="Tsao C.-C."/>
            <person name="Gorovsky M.A."/>
            <person name="Keeling P.J."/>
            <person name="Waller R.F."/>
            <person name="Patron N.J."/>
            <person name="Cherry J.M."/>
            <person name="Stover N.A."/>
            <person name="Krieger C.J."/>
            <person name="del Toro C."/>
            <person name="Ryder H.F."/>
            <person name="Williamson S.C."/>
            <person name="Barbeau R.A."/>
            <person name="Hamilton E.P."/>
            <person name="Orias E."/>
        </authorList>
    </citation>
    <scope>NUCLEOTIDE SEQUENCE [LARGE SCALE GENOMIC DNA]</scope>
    <source>
        <strain evidence="3">SB210</strain>
    </source>
</reference>
<protein>
    <submittedName>
        <fullName evidence="2">SCP-2 sterol transfer family protein</fullName>
    </submittedName>
</protein>
<dbReference type="GeneID" id="7824311"/>
<organism evidence="2 3">
    <name type="scientific">Tetrahymena thermophila (strain SB210)</name>
    <dbReference type="NCBI Taxonomy" id="312017"/>
    <lineage>
        <taxon>Eukaryota</taxon>
        <taxon>Sar</taxon>
        <taxon>Alveolata</taxon>
        <taxon>Ciliophora</taxon>
        <taxon>Intramacronucleata</taxon>
        <taxon>Oligohymenophorea</taxon>
        <taxon>Hymenostomatida</taxon>
        <taxon>Tetrahymenina</taxon>
        <taxon>Tetrahymenidae</taxon>
        <taxon>Tetrahymena</taxon>
    </lineage>
</organism>
<dbReference type="GO" id="GO:0005829">
    <property type="term" value="C:cytosol"/>
    <property type="evidence" value="ECO:0007669"/>
    <property type="project" value="TreeGrafter"/>
</dbReference>
<evidence type="ECO:0000259" key="1">
    <source>
        <dbReference type="Pfam" id="PF02036"/>
    </source>
</evidence>